<evidence type="ECO:0000256" key="1">
    <source>
        <dbReference type="SAM" id="MobiDB-lite"/>
    </source>
</evidence>
<comment type="caution">
    <text evidence="2">The sequence shown here is derived from an EMBL/GenBank/DDBJ whole genome shotgun (WGS) entry which is preliminary data.</text>
</comment>
<organism evidence="2 3">
    <name type="scientific">Microbispora maris</name>
    <dbReference type="NCBI Taxonomy" id="3144104"/>
    <lineage>
        <taxon>Bacteria</taxon>
        <taxon>Bacillati</taxon>
        <taxon>Actinomycetota</taxon>
        <taxon>Actinomycetes</taxon>
        <taxon>Streptosporangiales</taxon>
        <taxon>Streptosporangiaceae</taxon>
        <taxon>Microbispora</taxon>
    </lineage>
</organism>
<proteinExistence type="predicted"/>
<dbReference type="EMBL" id="JBDJAW010000008">
    <property type="protein sequence ID" value="MEN3535924.1"/>
    <property type="molecule type" value="Genomic_DNA"/>
</dbReference>
<sequence length="44" mass="4681">MPAIADDFGRLIEDAGELPLGKDRDAPVPLGARRKGRVRPEAGP</sequence>
<accession>A0ABV0AKS8</accession>
<name>A0ABV0AKS8_9ACTN</name>
<keyword evidence="3" id="KW-1185">Reference proteome</keyword>
<reference evidence="2 3" key="1">
    <citation type="submission" date="2024-05" db="EMBL/GenBank/DDBJ databases">
        <title>Microbispora sp.ZYX-F-249.</title>
        <authorList>
            <person name="Xie H."/>
        </authorList>
    </citation>
    <scope>NUCLEOTIDE SEQUENCE [LARGE SCALE GENOMIC DNA]</scope>
    <source>
        <strain evidence="2 3">ZYX-F-249</strain>
    </source>
</reference>
<evidence type="ECO:0000313" key="3">
    <source>
        <dbReference type="Proteomes" id="UP001447516"/>
    </source>
</evidence>
<evidence type="ECO:0000313" key="2">
    <source>
        <dbReference type="EMBL" id="MEN3535924.1"/>
    </source>
</evidence>
<feature type="region of interest" description="Disordered" evidence="1">
    <location>
        <begin position="13"/>
        <end position="44"/>
    </location>
</feature>
<protein>
    <submittedName>
        <fullName evidence="2">Uncharacterized protein</fullName>
    </submittedName>
</protein>
<gene>
    <name evidence="2" type="ORF">AAH991_12475</name>
</gene>
<dbReference type="Proteomes" id="UP001447516">
    <property type="component" value="Unassembled WGS sequence"/>
</dbReference>